<sequence length="80" mass="8323">MTVRWLLWLSVGLSASCGTVGAPIAPENVGVAVTIEQQKRLDASGGPRPGAVAPVERRDSDPVPEGQDVNLPPLRPVGGR</sequence>
<gene>
    <name evidence="3" type="ORF">NSJP_1530</name>
</gene>
<dbReference type="AlphaFoldDB" id="A0A1W1I3X3"/>
<dbReference type="STRING" id="1325564.NSJP_1530"/>
<keyword evidence="2" id="KW-0732">Signal</keyword>
<dbReference type="KEGG" id="nja:NSJP_1530"/>
<evidence type="ECO:0000313" key="3">
    <source>
        <dbReference type="EMBL" id="SLM47702.1"/>
    </source>
</evidence>
<reference evidence="3 4" key="1">
    <citation type="submission" date="2017-03" db="EMBL/GenBank/DDBJ databases">
        <authorList>
            <person name="Afonso C.L."/>
            <person name="Miller P.J."/>
            <person name="Scott M.A."/>
            <person name="Spackman E."/>
            <person name="Goraichik I."/>
            <person name="Dimitrov K.M."/>
            <person name="Suarez D.L."/>
            <person name="Swayne D.E."/>
        </authorList>
    </citation>
    <scope>NUCLEOTIDE SEQUENCE [LARGE SCALE GENOMIC DNA]</scope>
    <source>
        <strain evidence="3">Genome sequencing of Nitrospira japonica strain NJ11</strain>
    </source>
</reference>
<dbReference type="EMBL" id="LT828648">
    <property type="protein sequence ID" value="SLM47702.1"/>
    <property type="molecule type" value="Genomic_DNA"/>
</dbReference>
<evidence type="ECO:0008006" key="5">
    <source>
        <dbReference type="Google" id="ProtNLM"/>
    </source>
</evidence>
<accession>A0A1W1I3X3</accession>
<evidence type="ECO:0000313" key="4">
    <source>
        <dbReference type="Proteomes" id="UP000192042"/>
    </source>
</evidence>
<evidence type="ECO:0000256" key="2">
    <source>
        <dbReference type="SAM" id="SignalP"/>
    </source>
</evidence>
<dbReference type="Proteomes" id="UP000192042">
    <property type="component" value="Chromosome I"/>
</dbReference>
<keyword evidence="4" id="KW-1185">Reference proteome</keyword>
<dbReference type="PROSITE" id="PS51257">
    <property type="entry name" value="PROKAR_LIPOPROTEIN"/>
    <property type="match status" value="1"/>
</dbReference>
<organism evidence="3 4">
    <name type="scientific">Nitrospira japonica</name>
    <dbReference type="NCBI Taxonomy" id="1325564"/>
    <lineage>
        <taxon>Bacteria</taxon>
        <taxon>Pseudomonadati</taxon>
        <taxon>Nitrospirota</taxon>
        <taxon>Nitrospiria</taxon>
        <taxon>Nitrospirales</taxon>
        <taxon>Nitrospiraceae</taxon>
        <taxon>Nitrospira</taxon>
    </lineage>
</organism>
<dbReference type="RefSeq" id="WP_080886193.1">
    <property type="nucleotide sequence ID" value="NZ_LT828648.1"/>
</dbReference>
<feature type="region of interest" description="Disordered" evidence="1">
    <location>
        <begin position="39"/>
        <end position="80"/>
    </location>
</feature>
<proteinExistence type="predicted"/>
<feature type="signal peptide" evidence="2">
    <location>
        <begin position="1"/>
        <end position="22"/>
    </location>
</feature>
<name>A0A1W1I3X3_9BACT</name>
<protein>
    <recommendedName>
        <fullName evidence="5">Lipoprotein</fullName>
    </recommendedName>
</protein>
<feature type="chain" id="PRO_5012031797" description="Lipoprotein" evidence="2">
    <location>
        <begin position="23"/>
        <end position="80"/>
    </location>
</feature>
<dbReference type="OrthoDB" id="9812487at2"/>
<evidence type="ECO:0000256" key="1">
    <source>
        <dbReference type="SAM" id="MobiDB-lite"/>
    </source>
</evidence>